<comment type="cofactor">
    <cofactor evidence="2">
        <name>Zn(2+)</name>
        <dbReference type="ChEBI" id="CHEBI:29105"/>
    </cofactor>
    <text evidence="2">Binds 1 zinc ion per subunit.</text>
</comment>
<dbReference type="KEGG" id="geh:HYN69_13320"/>
<dbReference type="GO" id="GO:0008270">
    <property type="term" value="F:zinc ion binding"/>
    <property type="evidence" value="ECO:0007669"/>
    <property type="project" value="InterPro"/>
</dbReference>
<dbReference type="Gene3D" id="3.40.1050.10">
    <property type="entry name" value="Carbonic anhydrase"/>
    <property type="match status" value="1"/>
</dbReference>
<evidence type="ECO:0000256" key="2">
    <source>
        <dbReference type="PIRSR" id="PIRSR601765-1"/>
    </source>
</evidence>
<keyword evidence="2" id="KW-0479">Metal-binding</keyword>
<dbReference type="InterPro" id="IPR006311">
    <property type="entry name" value="TAT_signal"/>
</dbReference>
<comment type="similarity">
    <text evidence="1">Belongs to the beta-class carbonic anhydrase family.</text>
</comment>
<dbReference type="Proteomes" id="UP000244496">
    <property type="component" value="Chromosome"/>
</dbReference>
<dbReference type="SMART" id="SM00947">
    <property type="entry name" value="Pro_CA"/>
    <property type="match status" value="1"/>
</dbReference>
<keyword evidence="4" id="KW-1185">Reference proteome</keyword>
<sequence>MCTDCNDTNAPRADRRQFLGLAAMLAGGAALSLTAGRALADECAPFLADAQAATTPDQAIQLLADGNARFAANASLHCDLLGEMKATAEKQTPFACVLACIDSRSAPELVFDQQIGDLFVARVAGNLPTTEVLGSFEYATKVAGTKAIVVLGHSHCGAVKGAVDKADVGANLTTLLDAIEPAIAATPLTGERSSKNHEFVEAVAETNVRMAVAAMTANSPVLADLVAAGALKIVGALYDIETGKVSFLA</sequence>
<feature type="binding site" evidence="2">
    <location>
        <position position="102"/>
    </location>
    <ligand>
        <name>Zn(2+)</name>
        <dbReference type="ChEBI" id="CHEBI:29105"/>
    </ligand>
</feature>
<evidence type="ECO:0000313" key="4">
    <source>
        <dbReference type="Proteomes" id="UP000244496"/>
    </source>
</evidence>
<dbReference type="PROSITE" id="PS51318">
    <property type="entry name" value="TAT"/>
    <property type="match status" value="1"/>
</dbReference>
<feature type="binding site" evidence="2">
    <location>
        <position position="100"/>
    </location>
    <ligand>
        <name>Zn(2+)</name>
        <dbReference type="ChEBI" id="CHEBI:29105"/>
    </ligand>
</feature>
<dbReference type="PANTHER" id="PTHR11002:SF79">
    <property type="entry name" value="CARBONIC ANHYDRASE 2"/>
    <property type="match status" value="1"/>
</dbReference>
<dbReference type="AlphaFoldDB" id="A0A2S0UNF4"/>
<dbReference type="Pfam" id="PF00484">
    <property type="entry name" value="Pro_CA"/>
    <property type="match status" value="1"/>
</dbReference>
<feature type="binding site" evidence="2">
    <location>
        <position position="156"/>
    </location>
    <ligand>
        <name>Zn(2+)</name>
        <dbReference type="ChEBI" id="CHEBI:29105"/>
    </ligand>
</feature>
<dbReference type="OrthoDB" id="9797527at2"/>
<evidence type="ECO:0000256" key="1">
    <source>
        <dbReference type="ARBA" id="ARBA00006217"/>
    </source>
</evidence>
<dbReference type="GO" id="GO:0004089">
    <property type="term" value="F:carbonate dehydratase activity"/>
    <property type="evidence" value="ECO:0007669"/>
    <property type="project" value="InterPro"/>
</dbReference>
<gene>
    <name evidence="3" type="ORF">HYN69_13320</name>
</gene>
<organism evidence="3 4">
    <name type="scientific">Paragemmobacter aquarius</name>
    <dbReference type="NCBI Taxonomy" id="2169400"/>
    <lineage>
        <taxon>Bacteria</taxon>
        <taxon>Pseudomonadati</taxon>
        <taxon>Pseudomonadota</taxon>
        <taxon>Alphaproteobacteria</taxon>
        <taxon>Rhodobacterales</taxon>
        <taxon>Paracoccaceae</taxon>
        <taxon>Paragemmobacter</taxon>
    </lineage>
</organism>
<dbReference type="CDD" id="cd03378">
    <property type="entry name" value="beta_CA_cladeC"/>
    <property type="match status" value="1"/>
</dbReference>
<evidence type="ECO:0000313" key="3">
    <source>
        <dbReference type="EMBL" id="AWB49348.1"/>
    </source>
</evidence>
<name>A0A2S0UNF4_9RHOB</name>
<feature type="binding site" evidence="2">
    <location>
        <position position="153"/>
    </location>
    <ligand>
        <name>Zn(2+)</name>
        <dbReference type="ChEBI" id="CHEBI:29105"/>
    </ligand>
</feature>
<dbReference type="InterPro" id="IPR036874">
    <property type="entry name" value="Carbonic_anhydrase_sf"/>
</dbReference>
<protein>
    <submittedName>
        <fullName evidence="3">Carbonic anhydrase</fullName>
    </submittedName>
</protein>
<accession>A0A2S0UNF4</accession>
<dbReference type="NCBIfam" id="NF011765">
    <property type="entry name" value="PRK15219.1"/>
    <property type="match status" value="1"/>
</dbReference>
<dbReference type="PANTHER" id="PTHR11002">
    <property type="entry name" value="CARBONIC ANHYDRASE"/>
    <property type="match status" value="1"/>
</dbReference>
<dbReference type="SUPFAM" id="SSF53056">
    <property type="entry name" value="beta-carbonic anhydrase, cab"/>
    <property type="match status" value="1"/>
</dbReference>
<dbReference type="InterPro" id="IPR001765">
    <property type="entry name" value="Carbonic_anhydrase"/>
</dbReference>
<reference evidence="3 4" key="1">
    <citation type="submission" date="2018-04" db="EMBL/GenBank/DDBJ databases">
        <title>Genome sequencing of Gemmobacter.</title>
        <authorList>
            <person name="Yi H."/>
            <person name="Baek M.-G."/>
        </authorList>
    </citation>
    <scope>NUCLEOTIDE SEQUENCE [LARGE SCALE GENOMIC DNA]</scope>
    <source>
        <strain evidence="3 4">HYN0069</strain>
    </source>
</reference>
<dbReference type="EMBL" id="CP028918">
    <property type="protein sequence ID" value="AWB49348.1"/>
    <property type="molecule type" value="Genomic_DNA"/>
</dbReference>
<proteinExistence type="inferred from homology"/>
<keyword evidence="2" id="KW-0862">Zinc</keyword>
<dbReference type="RefSeq" id="WP_108436165.1">
    <property type="nucleotide sequence ID" value="NZ_CP028918.1"/>
</dbReference>